<evidence type="ECO:0000256" key="7">
    <source>
        <dbReference type="ARBA" id="ARBA00022989"/>
    </source>
</evidence>
<dbReference type="PROSITE" id="PS50893">
    <property type="entry name" value="ABC_TRANSPORTER_2"/>
    <property type="match status" value="1"/>
</dbReference>
<dbReference type="RefSeq" id="WP_163204802.1">
    <property type="nucleotide sequence ID" value="NZ_JAAGWG010000012.1"/>
</dbReference>
<feature type="transmembrane region" description="Helical" evidence="9">
    <location>
        <begin position="12"/>
        <end position="32"/>
    </location>
</feature>
<proteinExistence type="predicted"/>
<evidence type="ECO:0000313" key="12">
    <source>
        <dbReference type="Proteomes" id="UP000479241"/>
    </source>
</evidence>
<keyword evidence="2" id="KW-0813">Transport</keyword>
<dbReference type="EMBL" id="JAAGWG010000012">
    <property type="protein sequence ID" value="NEK86130.1"/>
    <property type="molecule type" value="Genomic_DNA"/>
</dbReference>
<keyword evidence="8 9" id="KW-0472">Membrane</keyword>
<evidence type="ECO:0000256" key="1">
    <source>
        <dbReference type="ARBA" id="ARBA00004651"/>
    </source>
</evidence>
<dbReference type="PANTHER" id="PTHR45772:SF2">
    <property type="entry name" value="ABC TRANSPORTER ATP-BINDING PROTEIN"/>
    <property type="match status" value="1"/>
</dbReference>
<feature type="transmembrane region" description="Helical" evidence="9">
    <location>
        <begin position="208"/>
        <end position="233"/>
    </location>
</feature>
<evidence type="ECO:0000256" key="2">
    <source>
        <dbReference type="ARBA" id="ARBA00022448"/>
    </source>
</evidence>
<keyword evidence="5" id="KW-0547">Nucleotide-binding</keyword>
<evidence type="ECO:0000256" key="8">
    <source>
        <dbReference type="ARBA" id="ARBA00023136"/>
    </source>
</evidence>
<dbReference type="InterPro" id="IPR003593">
    <property type="entry name" value="AAA+_ATPase"/>
</dbReference>
<keyword evidence="7 9" id="KW-1133">Transmembrane helix</keyword>
<dbReference type="SUPFAM" id="SSF52540">
    <property type="entry name" value="P-loop containing nucleoside triphosphate hydrolases"/>
    <property type="match status" value="1"/>
</dbReference>
<dbReference type="Gene3D" id="3.40.50.300">
    <property type="entry name" value="P-loop containing nucleotide triphosphate hydrolases"/>
    <property type="match status" value="1"/>
</dbReference>
<dbReference type="InterPro" id="IPR051120">
    <property type="entry name" value="ABC_AA/LPS_Transport"/>
</dbReference>
<evidence type="ECO:0000256" key="9">
    <source>
        <dbReference type="SAM" id="Phobius"/>
    </source>
</evidence>
<organism evidence="11 12">
    <name type="scientific">Blastococcus saxobsidens</name>
    <dbReference type="NCBI Taxonomy" id="138336"/>
    <lineage>
        <taxon>Bacteria</taxon>
        <taxon>Bacillati</taxon>
        <taxon>Actinomycetota</taxon>
        <taxon>Actinomycetes</taxon>
        <taxon>Geodermatophilales</taxon>
        <taxon>Geodermatophilaceae</taxon>
        <taxon>Blastococcus</taxon>
    </lineage>
</organism>
<comment type="subcellular location">
    <subcellularLocation>
        <location evidence="1">Cell membrane</location>
        <topology evidence="1">Multi-pass membrane protein</topology>
    </subcellularLocation>
</comment>
<dbReference type="GO" id="GO:0005524">
    <property type="term" value="F:ATP binding"/>
    <property type="evidence" value="ECO:0007669"/>
    <property type="project" value="UniProtKB-KW"/>
</dbReference>
<evidence type="ECO:0000256" key="5">
    <source>
        <dbReference type="ARBA" id="ARBA00022741"/>
    </source>
</evidence>
<evidence type="ECO:0000256" key="3">
    <source>
        <dbReference type="ARBA" id="ARBA00022475"/>
    </source>
</evidence>
<protein>
    <submittedName>
        <fullName evidence="11">ATP-binding cassette domain-containing protein</fullName>
    </submittedName>
</protein>
<feature type="transmembrane region" description="Helical" evidence="9">
    <location>
        <begin position="281"/>
        <end position="298"/>
    </location>
</feature>
<dbReference type="CDD" id="cd06581">
    <property type="entry name" value="TM_PBP1_LivM_like"/>
    <property type="match status" value="1"/>
</dbReference>
<dbReference type="InterPro" id="IPR001851">
    <property type="entry name" value="ABC_transp_permease"/>
</dbReference>
<dbReference type="SMART" id="SM00382">
    <property type="entry name" value="AAA"/>
    <property type="match status" value="1"/>
</dbReference>
<comment type="caution">
    <text evidence="11">The sequence shown here is derived from an EMBL/GenBank/DDBJ whole genome shotgun (WGS) entry which is preliminary data.</text>
</comment>
<evidence type="ECO:0000259" key="10">
    <source>
        <dbReference type="PROSITE" id="PS50893"/>
    </source>
</evidence>
<keyword evidence="4 9" id="KW-0812">Transmembrane</keyword>
<reference evidence="11 12" key="1">
    <citation type="submission" date="2019-12" db="EMBL/GenBank/DDBJ databases">
        <title>the WGS of Blastococcus saxobsidens 67B17.</title>
        <authorList>
            <person name="Jiang Z."/>
        </authorList>
    </citation>
    <scope>NUCLEOTIDE SEQUENCE [LARGE SCALE GENOMIC DNA]</scope>
    <source>
        <strain evidence="11 12">67B17</strain>
    </source>
</reference>
<dbReference type="GO" id="GO:0015658">
    <property type="term" value="F:branched-chain amino acid transmembrane transporter activity"/>
    <property type="evidence" value="ECO:0007669"/>
    <property type="project" value="InterPro"/>
</dbReference>
<keyword evidence="6 11" id="KW-0067">ATP-binding</keyword>
<name>A0A6L9W3T9_9ACTN</name>
<evidence type="ECO:0000256" key="4">
    <source>
        <dbReference type="ARBA" id="ARBA00022692"/>
    </source>
</evidence>
<dbReference type="PANTHER" id="PTHR45772">
    <property type="entry name" value="CONSERVED COMPONENT OF ABC TRANSPORTER FOR NATURAL AMINO ACIDS-RELATED"/>
    <property type="match status" value="1"/>
</dbReference>
<dbReference type="GO" id="GO:0016887">
    <property type="term" value="F:ATP hydrolysis activity"/>
    <property type="evidence" value="ECO:0007669"/>
    <property type="project" value="InterPro"/>
</dbReference>
<feature type="domain" description="ABC transporter" evidence="10">
    <location>
        <begin position="344"/>
        <end position="569"/>
    </location>
</feature>
<dbReference type="GO" id="GO:0005886">
    <property type="term" value="C:plasma membrane"/>
    <property type="evidence" value="ECO:0007669"/>
    <property type="project" value="UniProtKB-SubCell"/>
</dbReference>
<feature type="transmembrane region" description="Helical" evidence="9">
    <location>
        <begin position="63"/>
        <end position="82"/>
    </location>
</feature>
<feature type="transmembrane region" description="Helical" evidence="9">
    <location>
        <begin position="159"/>
        <end position="182"/>
    </location>
</feature>
<dbReference type="Proteomes" id="UP000479241">
    <property type="component" value="Unassembled WGS sequence"/>
</dbReference>
<keyword evidence="3" id="KW-1003">Cell membrane</keyword>
<feature type="transmembrane region" description="Helical" evidence="9">
    <location>
        <begin position="120"/>
        <end position="139"/>
    </location>
</feature>
<dbReference type="InterPro" id="IPR027417">
    <property type="entry name" value="P-loop_NTPase"/>
</dbReference>
<evidence type="ECO:0000313" key="11">
    <source>
        <dbReference type="EMBL" id="NEK86130.1"/>
    </source>
</evidence>
<dbReference type="Pfam" id="PF02653">
    <property type="entry name" value="BPD_transp_2"/>
    <property type="match status" value="1"/>
</dbReference>
<gene>
    <name evidence="11" type="ORF">GCU60_10215</name>
</gene>
<feature type="transmembrane region" description="Helical" evidence="9">
    <location>
        <begin position="38"/>
        <end position="56"/>
    </location>
</feature>
<sequence length="570" mass="59211">MTASLGRRVGGGHALAFVGAALLLAAAPFVLLPYPLTLLTLALVFGLFAFGLDLAWGRAGVVSIGHAAFFGLGAYGSAIAAARDVPMVLGGAAGVGIAVLVALGVGLAGLGRRALPSTMAVLTLALTLAMSQGARSWTWLTNGTNGLVVLSDSGVVGTYYRTAAIVLVTVALVWFVVLRGALGRRFVAIRINEQRAEHLGIDPRRTKIVAFLISAAVSALAGAVAAPVIGLVSPSAAGIVMSTEVLVWLAVGGLGTISGAFLGAGLVTIGDQLLGDVLGSWYLLMMGVVFLLVVRFAPEGLVGLARAALRRPLRERAAGGALLEPVGASLTPRPAAAGSSEPAIGARDVEKGFGAVPVIQGVDLTVAPGEVVCLIGPNGAGKTTFLGVLAGEHRPERGTIWIAGDDVTTRAPHERARRGLGRMFQIPSVFLDLTPRQNLAIARSEGLHPPVPLPLYDRFDSDTMLARDLSLADRRALELAMVLSWGPEILLLDEPAAGLSHEDSIELARTLRDVAERTGCSLVAVEHDMEIVREMADRVVVLADGRILVEGSMDEISAHDEVRRAYLGVS</sequence>
<feature type="transmembrane region" description="Helical" evidence="9">
    <location>
        <begin position="245"/>
        <end position="269"/>
    </location>
</feature>
<dbReference type="Pfam" id="PF00005">
    <property type="entry name" value="ABC_tran"/>
    <property type="match status" value="1"/>
</dbReference>
<evidence type="ECO:0000256" key="6">
    <source>
        <dbReference type="ARBA" id="ARBA00022840"/>
    </source>
</evidence>
<dbReference type="AlphaFoldDB" id="A0A6L9W3T9"/>
<accession>A0A6L9W3T9</accession>
<dbReference type="InterPro" id="IPR043428">
    <property type="entry name" value="LivM-like"/>
</dbReference>
<feature type="transmembrane region" description="Helical" evidence="9">
    <location>
        <begin position="88"/>
        <end position="108"/>
    </location>
</feature>
<dbReference type="InterPro" id="IPR003439">
    <property type="entry name" value="ABC_transporter-like_ATP-bd"/>
</dbReference>